<proteinExistence type="predicted"/>
<protein>
    <recommendedName>
        <fullName evidence="5">Cobalamin biosynthesis protein CbiL</fullName>
    </recommendedName>
</protein>
<reference evidence="3 4" key="1">
    <citation type="submission" date="2016-10" db="EMBL/GenBank/DDBJ databases">
        <title>Rhodobacter sp. LPB0142, isolated from sea water.</title>
        <authorList>
            <person name="Kim E."/>
            <person name="Yi H."/>
        </authorList>
    </citation>
    <scope>NUCLEOTIDE SEQUENCE [LARGE SCALE GENOMIC DNA]</scope>
    <source>
        <strain evidence="3 4">LPB0142</strain>
    </source>
</reference>
<dbReference type="AlphaFoldDB" id="A0A1D9MBW6"/>
<evidence type="ECO:0000256" key="1">
    <source>
        <dbReference type="SAM" id="Phobius"/>
    </source>
</evidence>
<evidence type="ECO:0000256" key="2">
    <source>
        <dbReference type="SAM" id="SignalP"/>
    </source>
</evidence>
<feature type="chain" id="PRO_5009443595" description="Cobalamin biosynthesis protein CbiL" evidence="2">
    <location>
        <begin position="20"/>
        <end position="174"/>
    </location>
</feature>
<keyword evidence="1" id="KW-1133">Transmembrane helix</keyword>
<name>A0A1D9MBW6_9RHOB</name>
<evidence type="ECO:0000313" key="4">
    <source>
        <dbReference type="Proteomes" id="UP000176562"/>
    </source>
</evidence>
<keyword evidence="1" id="KW-0812">Transmembrane</keyword>
<accession>A0A1D9MBW6</accession>
<keyword evidence="4" id="KW-1185">Reference proteome</keyword>
<evidence type="ECO:0000313" key="3">
    <source>
        <dbReference type="EMBL" id="AOZ69321.1"/>
    </source>
</evidence>
<evidence type="ECO:0008006" key="5">
    <source>
        <dbReference type="Google" id="ProtNLM"/>
    </source>
</evidence>
<keyword evidence="2" id="KW-0732">Signal</keyword>
<dbReference type="RefSeq" id="WP_071166089.1">
    <property type="nucleotide sequence ID" value="NZ_CP017781.1"/>
</dbReference>
<sequence>MTRLALLVLLLLAPGLACAHGVRLFATVEGQEVVGYGFFIGGGRPEGARWRAEAGGETLAEGRTDTAGGFRLPAPAAGPLTLTLDTGDGHMAELTLGPERFGAPAAPAPAPAPAAATPAPDTAALEAALARQIAPLSAQIAELEARLRLTDLVSALCLIFGLAGLALWARGARK</sequence>
<feature type="transmembrane region" description="Helical" evidence="1">
    <location>
        <begin position="152"/>
        <end position="169"/>
    </location>
</feature>
<dbReference type="KEGG" id="rhp:LPB142_08330"/>
<feature type="signal peptide" evidence="2">
    <location>
        <begin position="1"/>
        <end position="19"/>
    </location>
</feature>
<organism evidence="3 4">
    <name type="scientific">Rhodobacter xanthinilyticus</name>
    <dbReference type="NCBI Taxonomy" id="1850250"/>
    <lineage>
        <taxon>Bacteria</taxon>
        <taxon>Pseudomonadati</taxon>
        <taxon>Pseudomonadota</taxon>
        <taxon>Alphaproteobacteria</taxon>
        <taxon>Rhodobacterales</taxon>
        <taxon>Rhodobacter group</taxon>
        <taxon>Rhodobacter</taxon>
    </lineage>
</organism>
<dbReference type="EMBL" id="CP017781">
    <property type="protein sequence ID" value="AOZ69321.1"/>
    <property type="molecule type" value="Genomic_DNA"/>
</dbReference>
<keyword evidence="1" id="KW-0472">Membrane</keyword>
<dbReference type="Proteomes" id="UP000176562">
    <property type="component" value="Chromosome"/>
</dbReference>
<gene>
    <name evidence="3" type="ORF">LPB142_08330</name>
</gene>
<dbReference type="STRING" id="1850250.LPB142_08330"/>